<keyword evidence="6 8" id="KW-0520">NAD</keyword>
<feature type="binding site" evidence="8">
    <location>
        <begin position="181"/>
        <end position="186"/>
    </location>
    <ligand>
        <name>NAD(+)</name>
        <dbReference type="ChEBI" id="CHEBI:57540"/>
    </ligand>
</feature>
<accession>A0A1M4WI15</accession>
<dbReference type="Proteomes" id="UP000184076">
    <property type="component" value="Unassembled WGS sequence"/>
</dbReference>
<dbReference type="PANTHER" id="PTHR20275">
    <property type="entry name" value="NAD KINASE"/>
    <property type="match status" value="1"/>
</dbReference>
<dbReference type="PANTHER" id="PTHR20275:SF0">
    <property type="entry name" value="NAD KINASE"/>
    <property type="match status" value="1"/>
</dbReference>
<name>A0A1M4WI15_9BACT</name>
<feature type="binding site" evidence="8">
    <location>
        <begin position="140"/>
        <end position="141"/>
    </location>
    <ligand>
        <name>NAD(+)</name>
        <dbReference type="ChEBI" id="CHEBI:57540"/>
    </ligand>
</feature>
<dbReference type="GO" id="GO:0006741">
    <property type="term" value="P:NADP+ biosynthetic process"/>
    <property type="evidence" value="ECO:0007669"/>
    <property type="project" value="UniProtKB-UniRule"/>
</dbReference>
<dbReference type="RefSeq" id="WP_073037316.1">
    <property type="nucleotide sequence ID" value="NZ_FQVB01000007.1"/>
</dbReference>
<dbReference type="GO" id="GO:0019674">
    <property type="term" value="P:NAD+ metabolic process"/>
    <property type="evidence" value="ECO:0007669"/>
    <property type="project" value="InterPro"/>
</dbReference>
<keyword evidence="1 8" id="KW-0808">Transferase</keyword>
<keyword evidence="3 8" id="KW-0418">Kinase</keyword>
<evidence type="ECO:0000256" key="4">
    <source>
        <dbReference type="ARBA" id="ARBA00022840"/>
    </source>
</evidence>
<dbReference type="Pfam" id="PF20143">
    <property type="entry name" value="NAD_kinase_C"/>
    <property type="match status" value="1"/>
</dbReference>
<comment type="function">
    <text evidence="8">Involved in the regulation of the intracellular balance of NAD and NADP, and is a key enzyme in the biosynthesis of NADP. Catalyzes specifically the phosphorylation on 2'-hydroxyl of the adenosine moiety of NAD to yield NADP.</text>
</comment>
<dbReference type="GO" id="GO:0046872">
    <property type="term" value="F:metal ion binding"/>
    <property type="evidence" value="ECO:0007669"/>
    <property type="project" value="UniProtKB-UniRule"/>
</dbReference>
<keyword evidence="5 8" id="KW-0521">NADP</keyword>
<evidence type="ECO:0000256" key="8">
    <source>
        <dbReference type="HAMAP-Rule" id="MF_00361"/>
    </source>
</evidence>
<evidence type="ECO:0000256" key="1">
    <source>
        <dbReference type="ARBA" id="ARBA00022679"/>
    </source>
</evidence>
<comment type="catalytic activity">
    <reaction evidence="7 8">
        <text>NAD(+) + ATP = ADP + NADP(+) + H(+)</text>
        <dbReference type="Rhea" id="RHEA:18629"/>
        <dbReference type="ChEBI" id="CHEBI:15378"/>
        <dbReference type="ChEBI" id="CHEBI:30616"/>
        <dbReference type="ChEBI" id="CHEBI:57540"/>
        <dbReference type="ChEBI" id="CHEBI:58349"/>
        <dbReference type="ChEBI" id="CHEBI:456216"/>
        <dbReference type="EC" id="2.7.1.23"/>
    </reaction>
</comment>
<comment type="similarity">
    <text evidence="8">Belongs to the NAD kinase family.</text>
</comment>
<dbReference type="Gene3D" id="3.40.50.10330">
    <property type="entry name" value="Probable inorganic polyphosphate/atp-NAD kinase, domain 1"/>
    <property type="match status" value="1"/>
</dbReference>
<comment type="caution">
    <text evidence="8">Lacks conserved residue(s) required for the propagation of feature annotation.</text>
</comment>
<dbReference type="GO" id="GO:0003951">
    <property type="term" value="F:NAD+ kinase activity"/>
    <property type="evidence" value="ECO:0007669"/>
    <property type="project" value="UniProtKB-UniRule"/>
</dbReference>
<dbReference type="Gene3D" id="2.60.200.30">
    <property type="entry name" value="Probable inorganic polyphosphate/atp-NAD kinase, domain 2"/>
    <property type="match status" value="1"/>
</dbReference>
<proteinExistence type="inferred from homology"/>
<dbReference type="SUPFAM" id="SSF111331">
    <property type="entry name" value="NAD kinase/diacylglycerol kinase-like"/>
    <property type="match status" value="1"/>
</dbReference>
<dbReference type="EMBL" id="FQVB01000007">
    <property type="protein sequence ID" value="SHE80810.1"/>
    <property type="molecule type" value="Genomic_DNA"/>
</dbReference>
<dbReference type="Pfam" id="PF01513">
    <property type="entry name" value="NAD_kinase"/>
    <property type="match status" value="1"/>
</dbReference>
<feature type="binding site" evidence="8">
    <location>
        <position position="170"/>
    </location>
    <ligand>
        <name>NAD(+)</name>
        <dbReference type="ChEBI" id="CHEBI:57540"/>
    </ligand>
</feature>
<dbReference type="FunFam" id="2.60.200.30:FF:000009">
    <property type="entry name" value="Poly(P)/ATP NAD kinase"/>
    <property type="match status" value="1"/>
</dbReference>
<evidence type="ECO:0000313" key="10">
    <source>
        <dbReference type="Proteomes" id="UP000184076"/>
    </source>
</evidence>
<feature type="binding site" evidence="8">
    <location>
        <begin position="66"/>
        <end position="67"/>
    </location>
    <ligand>
        <name>NAD(+)</name>
        <dbReference type="ChEBI" id="CHEBI:57540"/>
    </ligand>
</feature>
<comment type="subcellular location">
    <subcellularLocation>
        <location evidence="8">Cytoplasm</location>
    </subcellularLocation>
</comment>
<keyword evidence="4 8" id="KW-0067">ATP-binding</keyword>
<evidence type="ECO:0000256" key="7">
    <source>
        <dbReference type="ARBA" id="ARBA00047925"/>
    </source>
</evidence>
<feature type="binding site" evidence="8">
    <location>
        <position position="240"/>
    </location>
    <ligand>
        <name>NAD(+)</name>
        <dbReference type="ChEBI" id="CHEBI:57540"/>
    </ligand>
</feature>
<keyword evidence="10" id="KW-1185">Reference proteome</keyword>
<sequence length="283" mass="31032">MNHIILIYKRGRGDAAELAQRLVLWLNRKGIQVTAQQNVADMGVSDKPLSALPQVPADAVVVLGGDGTFLSVARQLENRPLPILGVNLGGLGFLTEISRERCFEDLEQVLQGAYDIEERMRLTVSIRREGRTVFQQTVLNDAVINKGALARIVDLYTHIDGNYLTHYRADGLIVATPTGSTAYNLSAGGPIVYPTAQAVILTPICPFTLTNRPIILPGTVEIRVDLDDEAQDVALTCDGQVGCHLAAHDSIHIRVSPYPLRLIKPTSTDYFEILRTKLKWGQA</sequence>
<reference evidence="10" key="1">
    <citation type="submission" date="2016-11" db="EMBL/GenBank/DDBJ databases">
        <authorList>
            <person name="Varghese N."/>
            <person name="Submissions S."/>
        </authorList>
    </citation>
    <scope>NUCLEOTIDE SEQUENCE [LARGE SCALE GENOMIC DNA]</scope>
    <source>
        <strain evidence="10">DSM 9756</strain>
    </source>
</reference>
<dbReference type="InterPro" id="IPR002504">
    <property type="entry name" value="NADK"/>
</dbReference>
<dbReference type="InterPro" id="IPR016064">
    <property type="entry name" value="NAD/diacylglycerol_kinase_sf"/>
</dbReference>
<gene>
    <name evidence="8" type="primary">nadK</name>
    <name evidence="9" type="ORF">SAMN02745206_00873</name>
</gene>
<dbReference type="OrthoDB" id="9774737at2"/>
<evidence type="ECO:0000256" key="6">
    <source>
        <dbReference type="ARBA" id="ARBA00023027"/>
    </source>
</evidence>
<keyword evidence="8" id="KW-0963">Cytoplasm</keyword>
<dbReference type="InterPro" id="IPR017438">
    <property type="entry name" value="ATP-NAD_kinase_N"/>
</dbReference>
<dbReference type="STRING" id="1121391.SAMN02745206_00873"/>
<dbReference type="GO" id="GO:0005737">
    <property type="term" value="C:cytoplasm"/>
    <property type="evidence" value="ECO:0007669"/>
    <property type="project" value="UniProtKB-SubCell"/>
</dbReference>
<organism evidence="9 10">
    <name type="scientific">Desulfacinum infernum DSM 9756</name>
    <dbReference type="NCBI Taxonomy" id="1121391"/>
    <lineage>
        <taxon>Bacteria</taxon>
        <taxon>Pseudomonadati</taxon>
        <taxon>Thermodesulfobacteriota</taxon>
        <taxon>Syntrophobacteria</taxon>
        <taxon>Syntrophobacterales</taxon>
        <taxon>Syntrophobacteraceae</taxon>
        <taxon>Desulfacinum</taxon>
    </lineage>
</organism>
<protein>
    <recommendedName>
        <fullName evidence="8">NAD kinase</fullName>
        <ecNumber evidence="8">2.7.1.23</ecNumber>
    </recommendedName>
    <alternativeName>
        <fullName evidence="8">ATP-dependent NAD kinase</fullName>
    </alternativeName>
</protein>
<dbReference type="InterPro" id="IPR017437">
    <property type="entry name" value="ATP-NAD_kinase_PpnK-typ_C"/>
</dbReference>
<evidence type="ECO:0000313" key="9">
    <source>
        <dbReference type="EMBL" id="SHE80810.1"/>
    </source>
</evidence>
<feature type="binding site" evidence="8">
    <location>
        <position position="151"/>
    </location>
    <ligand>
        <name>NAD(+)</name>
        <dbReference type="ChEBI" id="CHEBI:57540"/>
    </ligand>
</feature>
<dbReference type="GO" id="GO:0051287">
    <property type="term" value="F:NAD binding"/>
    <property type="evidence" value="ECO:0007669"/>
    <property type="project" value="UniProtKB-ARBA"/>
</dbReference>
<evidence type="ECO:0000256" key="2">
    <source>
        <dbReference type="ARBA" id="ARBA00022741"/>
    </source>
</evidence>
<dbReference type="AlphaFoldDB" id="A0A1M4WI15"/>
<feature type="binding site" evidence="8">
    <location>
        <position position="168"/>
    </location>
    <ligand>
        <name>NAD(+)</name>
        <dbReference type="ChEBI" id="CHEBI:57540"/>
    </ligand>
</feature>
<dbReference type="EC" id="2.7.1.23" evidence="8"/>
<evidence type="ECO:0000256" key="5">
    <source>
        <dbReference type="ARBA" id="ARBA00022857"/>
    </source>
</evidence>
<dbReference type="HAMAP" id="MF_00361">
    <property type="entry name" value="NAD_kinase"/>
    <property type="match status" value="1"/>
</dbReference>
<keyword evidence="2 8" id="KW-0547">Nucleotide-binding</keyword>
<comment type="cofactor">
    <cofactor evidence="8">
        <name>a divalent metal cation</name>
        <dbReference type="ChEBI" id="CHEBI:60240"/>
    </cofactor>
</comment>
<feature type="active site" description="Proton acceptor" evidence="8">
    <location>
        <position position="66"/>
    </location>
</feature>
<dbReference type="GO" id="GO:0005524">
    <property type="term" value="F:ATP binding"/>
    <property type="evidence" value="ECO:0007669"/>
    <property type="project" value="UniProtKB-KW"/>
</dbReference>
<evidence type="ECO:0000256" key="3">
    <source>
        <dbReference type="ARBA" id="ARBA00022777"/>
    </source>
</evidence>